<dbReference type="AlphaFoldDB" id="A0AA37QAF5"/>
<keyword evidence="3" id="KW-0520">NAD</keyword>
<dbReference type="SUPFAM" id="SSF51735">
    <property type="entry name" value="NAD(P)-binding Rossmann-fold domains"/>
    <property type="match status" value="1"/>
</dbReference>
<evidence type="ECO:0000256" key="3">
    <source>
        <dbReference type="ARBA" id="ARBA00023027"/>
    </source>
</evidence>
<dbReference type="InterPro" id="IPR044516">
    <property type="entry name" value="UXS-like"/>
</dbReference>
<dbReference type="GO" id="GO:0048040">
    <property type="term" value="F:UDP-glucuronate decarboxylase activity"/>
    <property type="evidence" value="ECO:0007669"/>
    <property type="project" value="TreeGrafter"/>
</dbReference>
<dbReference type="GO" id="GO:0070403">
    <property type="term" value="F:NAD+ binding"/>
    <property type="evidence" value="ECO:0007669"/>
    <property type="project" value="InterPro"/>
</dbReference>
<dbReference type="EMBL" id="BRXS01000005">
    <property type="protein sequence ID" value="GLC26702.1"/>
    <property type="molecule type" value="Genomic_DNA"/>
</dbReference>
<proteinExistence type="predicted"/>
<keyword evidence="2" id="KW-0210">Decarboxylase</keyword>
<dbReference type="PANTHER" id="PTHR43078:SF6">
    <property type="entry name" value="UDP-GLUCURONIC ACID DECARBOXYLASE 1"/>
    <property type="match status" value="1"/>
</dbReference>
<keyword evidence="4" id="KW-0456">Lyase</keyword>
<feature type="domain" description="NAD-dependent epimerase/dehydratase" evidence="5">
    <location>
        <begin position="31"/>
        <end position="274"/>
    </location>
</feature>
<evidence type="ECO:0000313" key="7">
    <source>
        <dbReference type="Proteomes" id="UP001161325"/>
    </source>
</evidence>
<dbReference type="Gene3D" id="3.40.50.720">
    <property type="entry name" value="NAD(P)-binding Rossmann-like Domain"/>
    <property type="match status" value="1"/>
</dbReference>
<dbReference type="RefSeq" id="WP_284351158.1">
    <property type="nucleotide sequence ID" value="NZ_BRXS01000005.1"/>
</dbReference>
<dbReference type="Pfam" id="PF01370">
    <property type="entry name" value="Epimerase"/>
    <property type="match status" value="1"/>
</dbReference>
<comment type="cofactor">
    <cofactor evidence="1">
        <name>NAD(+)</name>
        <dbReference type="ChEBI" id="CHEBI:57540"/>
    </cofactor>
</comment>
<dbReference type="InterPro" id="IPR001509">
    <property type="entry name" value="Epimerase_deHydtase"/>
</dbReference>
<organism evidence="6 7">
    <name type="scientific">Roseisolibacter agri</name>
    <dbReference type="NCBI Taxonomy" id="2014610"/>
    <lineage>
        <taxon>Bacteria</taxon>
        <taxon>Pseudomonadati</taxon>
        <taxon>Gemmatimonadota</taxon>
        <taxon>Gemmatimonadia</taxon>
        <taxon>Gemmatimonadales</taxon>
        <taxon>Gemmatimonadaceae</taxon>
        <taxon>Roseisolibacter</taxon>
    </lineage>
</organism>
<evidence type="ECO:0000256" key="1">
    <source>
        <dbReference type="ARBA" id="ARBA00001911"/>
    </source>
</evidence>
<sequence>MTMSLHPVLQADFARIASAPLPWHALDRSSVLVTGAGGLVASYVVEFLLSLREQLGVGPAVVCAVVRDLGRAQGRYAGYATRRDLLLLKQDVARPIQHDTRFDFIVHAAGRAMPSAFGGDPVGTYLPNVLGTHLLLERARRDGARGFLFVSSGAVHGVLPAHAVIAEDVYGVVDPLDLRSGYAESKRMGETMCRSWHAQYGVPTVIARLGHTYGPGVSRSDERAFAEFLYAVVDGRNIVLNSDGSAVRPYCYLADATEGMLRVLLTGSHGEAYLVQNPHATCSVRDLATIIAQLAPERRVHVQQGGEAPGVGYLPNRDPPRPVSIAKMNALGWFPTVGITDGFRRTLDTLL</sequence>
<keyword evidence="7" id="KW-1185">Reference proteome</keyword>
<evidence type="ECO:0000256" key="2">
    <source>
        <dbReference type="ARBA" id="ARBA00022793"/>
    </source>
</evidence>
<gene>
    <name evidence="6" type="ORF">rosag_32150</name>
</gene>
<dbReference type="Proteomes" id="UP001161325">
    <property type="component" value="Unassembled WGS sequence"/>
</dbReference>
<evidence type="ECO:0000313" key="6">
    <source>
        <dbReference type="EMBL" id="GLC26702.1"/>
    </source>
</evidence>
<comment type="caution">
    <text evidence="6">The sequence shown here is derived from an EMBL/GenBank/DDBJ whole genome shotgun (WGS) entry which is preliminary data.</text>
</comment>
<dbReference type="InterPro" id="IPR036291">
    <property type="entry name" value="NAD(P)-bd_dom_sf"/>
</dbReference>
<dbReference type="GO" id="GO:0042732">
    <property type="term" value="P:D-xylose metabolic process"/>
    <property type="evidence" value="ECO:0007669"/>
    <property type="project" value="InterPro"/>
</dbReference>
<dbReference type="PANTHER" id="PTHR43078">
    <property type="entry name" value="UDP-GLUCURONIC ACID DECARBOXYLASE-RELATED"/>
    <property type="match status" value="1"/>
</dbReference>
<evidence type="ECO:0000256" key="4">
    <source>
        <dbReference type="ARBA" id="ARBA00023239"/>
    </source>
</evidence>
<dbReference type="GO" id="GO:0005737">
    <property type="term" value="C:cytoplasm"/>
    <property type="evidence" value="ECO:0007669"/>
    <property type="project" value="TreeGrafter"/>
</dbReference>
<evidence type="ECO:0000259" key="5">
    <source>
        <dbReference type="Pfam" id="PF01370"/>
    </source>
</evidence>
<accession>A0AA37QAF5</accession>
<protein>
    <submittedName>
        <fullName evidence="6">Nucleotide sugar dehydratase</fullName>
    </submittedName>
</protein>
<name>A0AA37QAF5_9BACT</name>
<reference evidence="6" key="1">
    <citation type="submission" date="2022-08" db="EMBL/GenBank/DDBJ databases">
        <title>Draft genome sequencing of Roseisolibacter agri AW1220.</title>
        <authorList>
            <person name="Tobiishi Y."/>
            <person name="Tonouchi A."/>
        </authorList>
    </citation>
    <scope>NUCLEOTIDE SEQUENCE</scope>
    <source>
        <strain evidence="6">AW1220</strain>
    </source>
</reference>